<organism evidence="2 5">
    <name type="scientific">Paraburkholderia ginsengiterrae</name>
    <dbReference type="NCBI Taxonomy" id="1462993"/>
    <lineage>
        <taxon>Bacteria</taxon>
        <taxon>Pseudomonadati</taxon>
        <taxon>Pseudomonadota</taxon>
        <taxon>Betaproteobacteria</taxon>
        <taxon>Burkholderiales</taxon>
        <taxon>Burkholderiaceae</taxon>
        <taxon>Paraburkholderia</taxon>
    </lineage>
</organism>
<feature type="transmembrane region" description="Helical" evidence="1">
    <location>
        <begin position="37"/>
        <end position="60"/>
    </location>
</feature>
<evidence type="ECO:0000313" key="2">
    <source>
        <dbReference type="EMBL" id="OAJ52034.1"/>
    </source>
</evidence>
<dbReference type="OrthoDB" id="2588235at2"/>
<reference evidence="4 5" key="1">
    <citation type="submission" date="2016-04" db="EMBL/GenBank/DDBJ databases">
        <title>Reclassification of Paraburkholderia panaciterrae (Farh et al. 2015) Dobritsa &amp; Samadpour 2016 as a later homotypic synonym of Paraburkholderia ginsengiterrae (Farh et al. 2015) Dobritsa &amp; Samadpour 2016.</title>
        <authorList>
            <person name="Dobritsa A.P."/>
            <person name="Kutumbaka K."/>
            <person name="Samadpour M."/>
        </authorList>
    </citation>
    <scope>NUCLEOTIDE SEQUENCE [LARGE SCALE GENOMIC DNA]</scope>
    <source>
        <strain evidence="2 5">DCY85</strain>
        <strain evidence="3 4">DCY85-1</strain>
    </source>
</reference>
<evidence type="ECO:0000313" key="4">
    <source>
        <dbReference type="Proteomes" id="UP000077961"/>
    </source>
</evidence>
<dbReference type="EMBL" id="LXJZ01000020">
    <property type="protein sequence ID" value="OAJ63395.1"/>
    <property type="molecule type" value="Genomic_DNA"/>
</dbReference>
<proteinExistence type="predicted"/>
<evidence type="ECO:0000256" key="1">
    <source>
        <dbReference type="SAM" id="Phobius"/>
    </source>
</evidence>
<keyword evidence="1" id="KW-1133">Transmembrane helix</keyword>
<keyword evidence="1" id="KW-0472">Membrane</keyword>
<dbReference type="Proteomes" id="UP000078116">
    <property type="component" value="Unassembled WGS sequence"/>
</dbReference>
<protein>
    <submittedName>
        <fullName evidence="2">Uncharacterized protein</fullName>
    </submittedName>
</protein>
<accession>A0A1A9MX88</accession>
<evidence type="ECO:0000313" key="5">
    <source>
        <dbReference type="Proteomes" id="UP000078116"/>
    </source>
</evidence>
<dbReference type="AlphaFoldDB" id="A0A1A9MX88"/>
<sequence length="258" mass="29234">MHTATYLSSEMFEIQDGGDKVSPSELLDWGPFDRLGVIVNAPFGGLGASLLIQVATTAFYDSPGRDRRRRPVYPEIYLFHVGAKHGNHSAFDFWPPRKEIFVENDHVDVLGSVNSHGITHLVVPEGPAQNLKHHFKEPDAAADRIKQCYAYGYDGIVEDSTLRINAFGAAPIENSAKSLRPGPMLEFLASRRLPPLQRVDNERVIENYRRRAAEVPNAIHEERSKRFDECLRQGRITETYRRIDLKHALDRLCMDLLS</sequence>
<dbReference type="EMBL" id="LXKA01000382">
    <property type="protein sequence ID" value="OAJ52034.1"/>
    <property type="molecule type" value="Genomic_DNA"/>
</dbReference>
<keyword evidence="4" id="KW-1185">Reference proteome</keyword>
<gene>
    <name evidence="3" type="ORF">A6V36_18040</name>
    <name evidence="2" type="ORF">A6V37_10220</name>
</gene>
<dbReference type="RefSeq" id="WP_064265061.1">
    <property type="nucleotide sequence ID" value="NZ_LXJZ01000020.1"/>
</dbReference>
<evidence type="ECO:0000313" key="3">
    <source>
        <dbReference type="EMBL" id="OAJ63395.1"/>
    </source>
</evidence>
<dbReference type="Proteomes" id="UP000077961">
    <property type="component" value="Unassembled WGS sequence"/>
</dbReference>
<comment type="caution">
    <text evidence="2">The sequence shown here is derived from an EMBL/GenBank/DDBJ whole genome shotgun (WGS) entry which is preliminary data.</text>
</comment>
<keyword evidence="1" id="KW-0812">Transmembrane</keyword>
<name>A0A1A9MX88_9BURK</name>